<proteinExistence type="predicted"/>
<evidence type="ECO:0000313" key="2">
    <source>
        <dbReference type="EMBL" id="GFC61563.1"/>
    </source>
</evidence>
<reference evidence="2" key="1">
    <citation type="journal article" date="2019" name="Sci. Rep.">
        <title>Draft genome of Tanacetum cinerariifolium, the natural source of mosquito coil.</title>
        <authorList>
            <person name="Yamashiro T."/>
            <person name="Shiraishi A."/>
            <person name="Satake H."/>
            <person name="Nakayama K."/>
        </authorList>
    </citation>
    <scope>NUCLEOTIDE SEQUENCE</scope>
</reference>
<protein>
    <submittedName>
        <fullName evidence="2">Uncharacterized protein</fullName>
    </submittedName>
</protein>
<dbReference type="AlphaFoldDB" id="A0A699Q938"/>
<feature type="compositionally biased region" description="Polar residues" evidence="1">
    <location>
        <begin position="1"/>
        <end position="12"/>
    </location>
</feature>
<name>A0A699Q938_TANCI</name>
<comment type="caution">
    <text evidence="2">The sequence shown here is derived from an EMBL/GenBank/DDBJ whole genome shotgun (WGS) entry which is preliminary data.</text>
</comment>
<feature type="region of interest" description="Disordered" evidence="1">
    <location>
        <begin position="1"/>
        <end position="24"/>
    </location>
</feature>
<accession>A0A699Q938</accession>
<gene>
    <name evidence="2" type="ORF">Tci_833533</name>
</gene>
<dbReference type="EMBL" id="BKCJ010990191">
    <property type="protein sequence ID" value="GFC61563.1"/>
    <property type="molecule type" value="Genomic_DNA"/>
</dbReference>
<evidence type="ECO:0000256" key="1">
    <source>
        <dbReference type="SAM" id="MobiDB-lite"/>
    </source>
</evidence>
<sequence>MGYSSTSSSNALSGPPARKSSCSASKATPFSCAYINNILSLKDSFHDLYWVDPVHSEPLLCRLVLWLGSLDWKMFGVDFELARGGVRGVIDDVDDDGNPC</sequence>
<organism evidence="2">
    <name type="scientific">Tanacetum cinerariifolium</name>
    <name type="common">Dalmatian daisy</name>
    <name type="synonym">Chrysanthemum cinerariifolium</name>
    <dbReference type="NCBI Taxonomy" id="118510"/>
    <lineage>
        <taxon>Eukaryota</taxon>
        <taxon>Viridiplantae</taxon>
        <taxon>Streptophyta</taxon>
        <taxon>Embryophyta</taxon>
        <taxon>Tracheophyta</taxon>
        <taxon>Spermatophyta</taxon>
        <taxon>Magnoliopsida</taxon>
        <taxon>eudicotyledons</taxon>
        <taxon>Gunneridae</taxon>
        <taxon>Pentapetalae</taxon>
        <taxon>asterids</taxon>
        <taxon>campanulids</taxon>
        <taxon>Asterales</taxon>
        <taxon>Asteraceae</taxon>
        <taxon>Asteroideae</taxon>
        <taxon>Anthemideae</taxon>
        <taxon>Anthemidinae</taxon>
        <taxon>Tanacetum</taxon>
    </lineage>
</organism>